<evidence type="ECO:0000313" key="2">
    <source>
        <dbReference type="Proteomes" id="UP001059971"/>
    </source>
</evidence>
<dbReference type="Proteomes" id="UP001059971">
    <property type="component" value="Chromosome 1"/>
</dbReference>
<name>A0ABM7G735_9SPHN</name>
<sequence length="68" mass="7881">MLRIDQYQYRTAARFHRRDQRRQQRLDIAAAAQIDQGHLRFAMQITLRRILRSSCANSAPAGTLRGLA</sequence>
<gene>
    <name evidence="1" type="ORF">SBA_ch1_30510</name>
</gene>
<evidence type="ECO:0000313" key="1">
    <source>
        <dbReference type="EMBL" id="BBF70851.1"/>
    </source>
</evidence>
<protein>
    <submittedName>
        <fullName evidence="1">Uncharacterized protein</fullName>
    </submittedName>
</protein>
<organism evidence="1 2">
    <name type="scientific">Sphingomonas bisphenolicum</name>
    <dbReference type="NCBI Taxonomy" id="296544"/>
    <lineage>
        <taxon>Bacteria</taxon>
        <taxon>Pseudomonadati</taxon>
        <taxon>Pseudomonadota</taxon>
        <taxon>Alphaproteobacteria</taxon>
        <taxon>Sphingomonadales</taxon>
        <taxon>Sphingomonadaceae</taxon>
        <taxon>Sphingomonas</taxon>
    </lineage>
</organism>
<reference evidence="1" key="1">
    <citation type="submission" date="2018-07" db="EMBL/GenBank/DDBJ databases">
        <title>Complete genome sequence of Sphingomonas bisphenolicum strain AO1, a bisphenol A degradative bacterium isolated from Japanese farm field.</title>
        <authorList>
            <person name="Murakami M."/>
            <person name="Koh M."/>
            <person name="Koba S."/>
            <person name="Matsumura Y."/>
        </authorList>
    </citation>
    <scope>NUCLEOTIDE SEQUENCE</scope>
    <source>
        <strain evidence="1">AO1</strain>
    </source>
</reference>
<keyword evidence="2" id="KW-1185">Reference proteome</keyword>
<proteinExistence type="predicted"/>
<dbReference type="EMBL" id="AP018817">
    <property type="protein sequence ID" value="BBF70851.1"/>
    <property type="molecule type" value="Genomic_DNA"/>
</dbReference>
<accession>A0ABM7G735</accession>